<protein>
    <submittedName>
        <fullName evidence="1">Uncharacterized protein</fullName>
    </submittedName>
</protein>
<reference evidence="1 2" key="1">
    <citation type="submission" date="2018-04" db="EMBL/GenBank/DDBJ databases">
        <title>Novel Campyloabacter and Helicobacter Species and Strains.</title>
        <authorList>
            <person name="Mannion A.J."/>
            <person name="Shen Z."/>
            <person name="Fox J.G."/>
        </authorList>
    </citation>
    <scope>NUCLEOTIDE SEQUENCE [LARGE SCALE GENOMIC DNA]</scope>
    <source>
        <strain evidence="1 2">MIT 97-5075</strain>
    </source>
</reference>
<gene>
    <name evidence="1" type="ORF">CQA66_08305</name>
</gene>
<accession>A0A3D8IZL7</accession>
<sequence>MISDTFLHNVIIPYVNEWVTDYIKYYHKGYNRDCILLDLENKKIVILFHDNYNKFNSDFVDGVKLYVNDRINEMKNNFVFKSKINISRLGIKIIFIN</sequence>
<proteinExistence type="predicted"/>
<organism evidence="1 2">
    <name type="scientific">Helicobacter aurati</name>
    <dbReference type="NCBI Taxonomy" id="137778"/>
    <lineage>
        <taxon>Bacteria</taxon>
        <taxon>Pseudomonadati</taxon>
        <taxon>Campylobacterota</taxon>
        <taxon>Epsilonproteobacteria</taxon>
        <taxon>Campylobacterales</taxon>
        <taxon>Helicobacteraceae</taxon>
        <taxon>Helicobacter</taxon>
    </lineage>
</organism>
<evidence type="ECO:0000313" key="1">
    <source>
        <dbReference type="EMBL" id="RDU70400.1"/>
    </source>
</evidence>
<dbReference type="Proteomes" id="UP000256424">
    <property type="component" value="Unassembled WGS sequence"/>
</dbReference>
<comment type="caution">
    <text evidence="1">The sequence shown here is derived from an EMBL/GenBank/DDBJ whole genome shotgun (WGS) entry which is preliminary data.</text>
</comment>
<dbReference type="EMBL" id="NXLW01000020">
    <property type="protein sequence ID" value="RDU70400.1"/>
    <property type="molecule type" value="Genomic_DNA"/>
</dbReference>
<keyword evidence="2" id="KW-1185">Reference proteome</keyword>
<dbReference type="AlphaFoldDB" id="A0A3D8IZL7"/>
<dbReference type="RefSeq" id="WP_115582619.1">
    <property type="nucleotide sequence ID" value="NZ_NXLW01000020.1"/>
</dbReference>
<name>A0A3D8IZL7_9HELI</name>
<evidence type="ECO:0000313" key="2">
    <source>
        <dbReference type="Proteomes" id="UP000256424"/>
    </source>
</evidence>